<feature type="compositionally biased region" description="Acidic residues" evidence="2">
    <location>
        <begin position="82"/>
        <end position="93"/>
    </location>
</feature>
<dbReference type="PANTHER" id="PTHR46797:SF1">
    <property type="entry name" value="METHYLPHOSPHONATE SYNTHASE"/>
    <property type="match status" value="1"/>
</dbReference>
<dbReference type="InterPro" id="IPR050807">
    <property type="entry name" value="TransReg_Diox_bact_type"/>
</dbReference>
<dbReference type="Pfam" id="PF07883">
    <property type="entry name" value="Cupin_2"/>
    <property type="match status" value="1"/>
</dbReference>
<dbReference type="InterPro" id="IPR014710">
    <property type="entry name" value="RmlC-like_jellyroll"/>
</dbReference>
<dbReference type="GO" id="GO:0003677">
    <property type="term" value="F:DNA binding"/>
    <property type="evidence" value="ECO:0007669"/>
    <property type="project" value="UniProtKB-KW"/>
</dbReference>
<dbReference type="SMART" id="SM00422">
    <property type="entry name" value="HTH_MERR"/>
    <property type="match status" value="1"/>
</dbReference>
<dbReference type="CDD" id="cd02209">
    <property type="entry name" value="cupin_XRE_C"/>
    <property type="match status" value="1"/>
</dbReference>
<evidence type="ECO:0000259" key="4">
    <source>
        <dbReference type="PROSITE" id="PS50943"/>
    </source>
</evidence>
<comment type="caution">
    <text evidence="5">The sequence shown here is derived from an EMBL/GenBank/DDBJ whole genome shotgun (WGS) entry which is preliminary data.</text>
</comment>
<dbReference type="EMBL" id="QFPN01000004">
    <property type="protein sequence ID" value="PZQ16007.1"/>
    <property type="molecule type" value="Genomic_DNA"/>
</dbReference>
<dbReference type="AlphaFoldDB" id="A0A2W5M8B2"/>
<dbReference type="InterPro" id="IPR001387">
    <property type="entry name" value="Cro/C1-type_HTH"/>
</dbReference>
<evidence type="ECO:0008006" key="7">
    <source>
        <dbReference type="Google" id="ProtNLM"/>
    </source>
</evidence>
<dbReference type="PROSITE" id="PS00552">
    <property type="entry name" value="HTH_MERR_1"/>
    <property type="match status" value="1"/>
</dbReference>
<evidence type="ECO:0000256" key="1">
    <source>
        <dbReference type="ARBA" id="ARBA00023125"/>
    </source>
</evidence>
<dbReference type="InterPro" id="IPR013096">
    <property type="entry name" value="Cupin_2"/>
</dbReference>
<dbReference type="SUPFAM" id="SSF47413">
    <property type="entry name" value="lambda repressor-like DNA-binding domains"/>
    <property type="match status" value="1"/>
</dbReference>
<keyword evidence="1" id="KW-0238">DNA-binding</keyword>
<gene>
    <name evidence="5" type="ORF">DI565_09370</name>
</gene>
<dbReference type="InterPro" id="IPR011051">
    <property type="entry name" value="RmlC_Cupin_sf"/>
</dbReference>
<dbReference type="InterPro" id="IPR009061">
    <property type="entry name" value="DNA-bd_dom_put_sf"/>
</dbReference>
<dbReference type="Gene3D" id="1.10.260.40">
    <property type="entry name" value="lambda repressor-like DNA-binding domains"/>
    <property type="match status" value="1"/>
</dbReference>
<protein>
    <recommendedName>
        <fullName evidence="7">MerR family transcriptional regulator</fullName>
    </recommendedName>
</protein>
<dbReference type="PROSITE" id="PS50937">
    <property type="entry name" value="HTH_MERR_2"/>
    <property type="match status" value="1"/>
</dbReference>
<dbReference type="SUPFAM" id="SSF51182">
    <property type="entry name" value="RmlC-like cupins"/>
    <property type="match status" value="1"/>
</dbReference>
<dbReference type="Pfam" id="PF13560">
    <property type="entry name" value="HTH_31"/>
    <property type="match status" value="1"/>
</dbReference>
<name>A0A2W5M8B2_ANCNO</name>
<reference evidence="5 6" key="1">
    <citation type="submission" date="2017-08" db="EMBL/GenBank/DDBJ databases">
        <title>Infants hospitalized years apart are colonized by the same room-sourced microbial strains.</title>
        <authorList>
            <person name="Brooks B."/>
            <person name="Olm M.R."/>
            <person name="Firek B.A."/>
            <person name="Baker R."/>
            <person name="Thomas B.C."/>
            <person name="Morowitz M.J."/>
            <person name="Banfield J.F."/>
        </authorList>
    </citation>
    <scope>NUCLEOTIDE SEQUENCE [LARGE SCALE GENOMIC DNA]</scope>
    <source>
        <strain evidence="5">S2_005_003_R2_43</strain>
    </source>
</reference>
<dbReference type="GO" id="GO:0003700">
    <property type="term" value="F:DNA-binding transcription factor activity"/>
    <property type="evidence" value="ECO:0007669"/>
    <property type="project" value="TreeGrafter"/>
</dbReference>
<dbReference type="Gene3D" id="1.10.1660.10">
    <property type="match status" value="1"/>
</dbReference>
<dbReference type="CDD" id="cd00592">
    <property type="entry name" value="HTH_MerR-like"/>
    <property type="match status" value="1"/>
</dbReference>
<dbReference type="GO" id="GO:0005829">
    <property type="term" value="C:cytosol"/>
    <property type="evidence" value="ECO:0007669"/>
    <property type="project" value="TreeGrafter"/>
</dbReference>
<dbReference type="Gene3D" id="2.60.120.10">
    <property type="entry name" value="Jelly Rolls"/>
    <property type="match status" value="1"/>
</dbReference>
<accession>A0A2W5M8B2</accession>
<evidence type="ECO:0000313" key="5">
    <source>
        <dbReference type="EMBL" id="PZQ16007.1"/>
    </source>
</evidence>
<feature type="domain" description="HTH cro/C1-type" evidence="4">
    <location>
        <begin position="101"/>
        <end position="155"/>
    </location>
</feature>
<feature type="region of interest" description="Disordered" evidence="2">
    <location>
        <begin position="77"/>
        <end position="98"/>
    </location>
</feature>
<organism evidence="5 6">
    <name type="scientific">Ancylobacter novellus</name>
    <name type="common">Thiobacillus novellus</name>
    <dbReference type="NCBI Taxonomy" id="921"/>
    <lineage>
        <taxon>Bacteria</taxon>
        <taxon>Pseudomonadati</taxon>
        <taxon>Pseudomonadota</taxon>
        <taxon>Alphaproteobacteria</taxon>
        <taxon>Hyphomicrobiales</taxon>
        <taxon>Xanthobacteraceae</taxon>
        <taxon>Ancylobacter</taxon>
    </lineage>
</organism>
<proteinExistence type="predicted"/>
<dbReference type="PROSITE" id="PS50943">
    <property type="entry name" value="HTH_CROC1"/>
    <property type="match status" value="1"/>
</dbReference>
<evidence type="ECO:0000313" key="6">
    <source>
        <dbReference type="Proteomes" id="UP000249577"/>
    </source>
</evidence>
<dbReference type="SUPFAM" id="SSF46955">
    <property type="entry name" value="Putative DNA-binding domain"/>
    <property type="match status" value="1"/>
</dbReference>
<dbReference type="Proteomes" id="UP000249577">
    <property type="component" value="Unassembled WGS sequence"/>
</dbReference>
<dbReference type="Pfam" id="PF13411">
    <property type="entry name" value="MerR_1"/>
    <property type="match status" value="1"/>
</dbReference>
<dbReference type="SMART" id="SM00530">
    <property type="entry name" value="HTH_XRE"/>
    <property type="match status" value="1"/>
</dbReference>
<dbReference type="InterPro" id="IPR000551">
    <property type="entry name" value="MerR-type_HTH_dom"/>
</dbReference>
<feature type="domain" description="HTH merR-type" evidence="3">
    <location>
        <begin position="8"/>
        <end position="77"/>
    </location>
</feature>
<dbReference type="PANTHER" id="PTHR46797">
    <property type="entry name" value="HTH-TYPE TRANSCRIPTIONAL REGULATOR"/>
    <property type="match status" value="1"/>
</dbReference>
<evidence type="ECO:0000259" key="3">
    <source>
        <dbReference type="PROSITE" id="PS50937"/>
    </source>
</evidence>
<evidence type="ECO:0000256" key="2">
    <source>
        <dbReference type="SAM" id="MobiDB-lite"/>
    </source>
</evidence>
<sequence length="274" mass="30563">MLEPRDATLQISDVSRNAGVSVSTIRVWESQGLLTPIYTSSGRRAYRQADVETAVAIKRMRTVQGMKIPEIKKALETLPRDDADDQSADEPDQQSEFGAELRRLRLERKLTIKAVAEELDADPSVLASIERTSLGVDIPLLKRLSTFYGVTLERVMGVEATSPDREIVTREQGVVLPRLGLGVHIERLGSGQDGMDCQRWKVDPGVHSNGSYRHEGEEFLTVVSGAFEITIENSRVHLLTPGDTIYFRSNMLHSWRNPGKTVAEMLWICVGNTF</sequence>
<dbReference type="InterPro" id="IPR010982">
    <property type="entry name" value="Lambda_DNA-bd_dom_sf"/>
</dbReference>